<reference evidence="1" key="1">
    <citation type="submission" date="2022-04" db="EMBL/GenBank/DDBJ databases">
        <title>Carnegiea gigantea Genome sequencing and assembly v2.</title>
        <authorList>
            <person name="Copetti D."/>
            <person name="Sanderson M.J."/>
            <person name="Burquez A."/>
            <person name="Wojciechowski M.F."/>
        </authorList>
    </citation>
    <scope>NUCLEOTIDE SEQUENCE</scope>
    <source>
        <strain evidence="1">SGP5-SGP5p</strain>
        <tissue evidence="1">Aerial part</tissue>
    </source>
</reference>
<evidence type="ECO:0000313" key="2">
    <source>
        <dbReference type="Proteomes" id="UP001153076"/>
    </source>
</evidence>
<keyword evidence="2" id="KW-1185">Reference proteome</keyword>
<dbReference type="Proteomes" id="UP001153076">
    <property type="component" value="Unassembled WGS sequence"/>
</dbReference>
<sequence length="164" mass="17633">MAMRDLVTGGAACAVPGSSSASNPLGALANALIGSSSKTQERLKEIPTSTSLGSSSYTNSEMQLATLPGLESDYQLNQHSSGQDLAFLHGFRTAGHGDLAQAWNEIHTIQTPDWQHLQIESNFPQSSHIYNHSLPSQPQVLDGKYCPFVVVFDCLNKLVSFAEI</sequence>
<comment type="caution">
    <text evidence="1">The sequence shown here is derived from an EMBL/GenBank/DDBJ whole genome shotgun (WGS) entry which is preliminary data.</text>
</comment>
<dbReference type="EMBL" id="JAKOGI010000566">
    <property type="protein sequence ID" value="KAJ8433011.1"/>
    <property type="molecule type" value="Genomic_DNA"/>
</dbReference>
<protein>
    <submittedName>
        <fullName evidence="1">Uncharacterized protein</fullName>
    </submittedName>
</protein>
<dbReference type="AlphaFoldDB" id="A0A9Q1JY45"/>
<name>A0A9Q1JY45_9CARY</name>
<organism evidence="1 2">
    <name type="scientific">Carnegiea gigantea</name>
    <dbReference type="NCBI Taxonomy" id="171969"/>
    <lineage>
        <taxon>Eukaryota</taxon>
        <taxon>Viridiplantae</taxon>
        <taxon>Streptophyta</taxon>
        <taxon>Embryophyta</taxon>
        <taxon>Tracheophyta</taxon>
        <taxon>Spermatophyta</taxon>
        <taxon>Magnoliopsida</taxon>
        <taxon>eudicotyledons</taxon>
        <taxon>Gunneridae</taxon>
        <taxon>Pentapetalae</taxon>
        <taxon>Caryophyllales</taxon>
        <taxon>Cactineae</taxon>
        <taxon>Cactaceae</taxon>
        <taxon>Cactoideae</taxon>
        <taxon>Echinocereeae</taxon>
        <taxon>Carnegiea</taxon>
    </lineage>
</organism>
<gene>
    <name evidence="1" type="ORF">Cgig2_010987</name>
</gene>
<evidence type="ECO:0000313" key="1">
    <source>
        <dbReference type="EMBL" id="KAJ8433011.1"/>
    </source>
</evidence>
<accession>A0A9Q1JY45</accession>
<dbReference type="OrthoDB" id="10006023at2759"/>
<proteinExistence type="predicted"/>